<dbReference type="GO" id="GO:0003979">
    <property type="term" value="F:UDP-glucose 6-dehydrogenase activity"/>
    <property type="evidence" value="ECO:0007669"/>
    <property type="project" value="UniProtKB-EC"/>
</dbReference>
<reference key="2">
    <citation type="submission" date="2011-10" db="EMBL/GenBank/DDBJ databases">
        <title>The genome and transcriptome sequence of Clonorchis sinensis provide insights into the carcinogenic liver fluke.</title>
        <authorList>
            <person name="Wang X."/>
            <person name="Huang Y."/>
            <person name="Chen W."/>
            <person name="Liu H."/>
            <person name="Guo L."/>
            <person name="Chen Y."/>
            <person name="Luo F."/>
            <person name="Zhou W."/>
            <person name="Sun J."/>
            <person name="Mao Q."/>
            <person name="Liang P."/>
            <person name="Zhou C."/>
            <person name="Tian Y."/>
            <person name="Men J."/>
            <person name="Lv X."/>
            <person name="Huang L."/>
            <person name="Zhou J."/>
            <person name="Hu Y."/>
            <person name="Li R."/>
            <person name="Zhang F."/>
            <person name="Lei H."/>
            <person name="Li X."/>
            <person name="Hu X."/>
            <person name="Liang C."/>
            <person name="Xu J."/>
            <person name="Wu Z."/>
            <person name="Yu X."/>
        </authorList>
    </citation>
    <scope>NUCLEOTIDE SEQUENCE</scope>
    <source>
        <strain>Henan</strain>
    </source>
</reference>
<dbReference type="InterPro" id="IPR001732">
    <property type="entry name" value="UDP-Glc/GDP-Man_DH_N"/>
</dbReference>
<dbReference type="AlphaFoldDB" id="G7YMT0"/>
<protein>
    <submittedName>
        <fullName evidence="3">UDPglucose 6-dehydrogenase</fullName>
    </submittedName>
</protein>
<feature type="non-terminal residue" evidence="3">
    <location>
        <position position="66"/>
    </location>
</feature>
<sequence length="66" mass="7052">MCSVTLACSLRTLGMVSKICGIGAGYVGGCTLSVIAHHCPKIQVTVVDISENIIEQWNSDILPIYE</sequence>
<dbReference type="Pfam" id="PF03721">
    <property type="entry name" value="UDPG_MGDP_dh_N"/>
    <property type="match status" value="1"/>
</dbReference>
<dbReference type="PANTHER" id="PTHR11374:SF3">
    <property type="entry name" value="UDP-GLUCOSE 6-DEHYDROGENASE"/>
    <property type="match status" value="1"/>
</dbReference>
<gene>
    <name evidence="3" type="ORF">CLF_113098</name>
</gene>
<evidence type="ECO:0000313" key="4">
    <source>
        <dbReference type="Proteomes" id="UP000008909"/>
    </source>
</evidence>
<accession>G7YMT0</accession>
<dbReference type="EMBL" id="DF143838">
    <property type="protein sequence ID" value="GAA54261.1"/>
    <property type="molecule type" value="Genomic_DNA"/>
</dbReference>
<dbReference type="SUPFAM" id="SSF51735">
    <property type="entry name" value="NAD(P)-binding Rossmann-fold domains"/>
    <property type="match status" value="1"/>
</dbReference>
<organism evidence="3 4">
    <name type="scientific">Clonorchis sinensis</name>
    <name type="common">Chinese liver fluke</name>
    <dbReference type="NCBI Taxonomy" id="79923"/>
    <lineage>
        <taxon>Eukaryota</taxon>
        <taxon>Metazoa</taxon>
        <taxon>Spiralia</taxon>
        <taxon>Lophotrochozoa</taxon>
        <taxon>Platyhelminthes</taxon>
        <taxon>Trematoda</taxon>
        <taxon>Digenea</taxon>
        <taxon>Opisthorchiida</taxon>
        <taxon>Opisthorchiata</taxon>
        <taxon>Opisthorchiidae</taxon>
        <taxon>Clonorchis</taxon>
    </lineage>
</organism>
<dbReference type="GO" id="GO:0051287">
    <property type="term" value="F:NAD binding"/>
    <property type="evidence" value="ECO:0007669"/>
    <property type="project" value="InterPro"/>
</dbReference>
<feature type="domain" description="UDP-glucose/GDP-mannose dehydrogenase N-terminal" evidence="2">
    <location>
        <begin position="18"/>
        <end position="66"/>
    </location>
</feature>
<dbReference type="PANTHER" id="PTHR11374">
    <property type="entry name" value="UDP-GLUCOSE DEHYDROGENASE/UDP-MANNAC DEHYDROGENASE"/>
    <property type="match status" value="1"/>
</dbReference>
<dbReference type="InterPro" id="IPR036291">
    <property type="entry name" value="NAD(P)-bd_dom_sf"/>
</dbReference>
<dbReference type="InterPro" id="IPR028356">
    <property type="entry name" value="UDPglc_DH_euk"/>
</dbReference>
<proteinExistence type="predicted"/>
<evidence type="ECO:0000256" key="1">
    <source>
        <dbReference type="ARBA" id="ARBA00047473"/>
    </source>
</evidence>
<keyword evidence="4" id="KW-1185">Reference proteome</keyword>
<evidence type="ECO:0000313" key="3">
    <source>
        <dbReference type="EMBL" id="GAA54261.1"/>
    </source>
</evidence>
<dbReference type="Proteomes" id="UP000008909">
    <property type="component" value="Unassembled WGS sequence"/>
</dbReference>
<name>G7YMT0_CLOSI</name>
<evidence type="ECO:0000259" key="2">
    <source>
        <dbReference type="Pfam" id="PF03721"/>
    </source>
</evidence>
<reference evidence="3" key="1">
    <citation type="journal article" date="2011" name="Genome Biol.">
        <title>The draft genome of the carcinogenic human liver fluke Clonorchis sinensis.</title>
        <authorList>
            <person name="Wang X."/>
            <person name="Chen W."/>
            <person name="Huang Y."/>
            <person name="Sun J."/>
            <person name="Men J."/>
            <person name="Liu H."/>
            <person name="Luo F."/>
            <person name="Guo L."/>
            <person name="Lv X."/>
            <person name="Deng C."/>
            <person name="Zhou C."/>
            <person name="Fan Y."/>
            <person name="Li X."/>
            <person name="Huang L."/>
            <person name="Hu Y."/>
            <person name="Liang C."/>
            <person name="Hu X."/>
            <person name="Xu J."/>
            <person name="Yu X."/>
        </authorList>
    </citation>
    <scope>NUCLEOTIDE SEQUENCE [LARGE SCALE GENOMIC DNA]</scope>
    <source>
        <strain evidence="3">Henan</strain>
    </source>
</reference>
<dbReference type="Gene3D" id="3.40.50.720">
    <property type="entry name" value="NAD(P)-binding Rossmann-like Domain"/>
    <property type="match status" value="1"/>
</dbReference>
<comment type="catalytic activity">
    <reaction evidence="1">
        <text>UDP-alpha-D-glucose + 2 NAD(+) + H2O = UDP-alpha-D-glucuronate + 2 NADH + 3 H(+)</text>
        <dbReference type="Rhea" id="RHEA:23596"/>
        <dbReference type="ChEBI" id="CHEBI:15377"/>
        <dbReference type="ChEBI" id="CHEBI:15378"/>
        <dbReference type="ChEBI" id="CHEBI:57540"/>
        <dbReference type="ChEBI" id="CHEBI:57945"/>
        <dbReference type="ChEBI" id="CHEBI:58052"/>
        <dbReference type="ChEBI" id="CHEBI:58885"/>
        <dbReference type="EC" id="1.1.1.22"/>
    </reaction>
</comment>